<evidence type="ECO:0000256" key="6">
    <source>
        <dbReference type="ARBA" id="ARBA00022989"/>
    </source>
</evidence>
<keyword evidence="3" id="KW-0813">Transport</keyword>
<keyword evidence="6 8" id="KW-1133">Transmembrane helix</keyword>
<sequence>MTRAGQARRRPPAVFFVVLGFIQAIWPLTMDLYLPAFPQIERDLATVPSLVQATLTGAFLGMAVGQLVAGPLSDRVGRMRPLIGALVLYTAATVGCALAPSIELLIALRAVQGVGAAASSVIILAIVRDSREGSGMVTLLARLQIVNGVFVVTAPALGAQLLGLTDWRGLMGLLVAYGAVLLVCTFAVLARHETNPPERRAERARERPHAGADYAALLHDRLYVSVVVAGALQWAAMMGYMASSAFLFQGVYGLTPTQYAIVFGGHGALMIVGAQLSARLSRGRDIPRLARLGATLLAASAVLLLASVTLAPGLGLVGLLVPLFLFTTSFGVVSPALQTSALGAHGARAGTAASLIGASNMVAGAVGAPLVGLLGTSTAIPAAAVMTVCAGASAGVLWLGTRPRSQPVRPGSQPLRPRS</sequence>
<name>A0ABT2GHU0_9MICO</name>
<evidence type="ECO:0000259" key="9">
    <source>
        <dbReference type="PROSITE" id="PS50850"/>
    </source>
</evidence>
<dbReference type="Gene3D" id="1.20.1720.10">
    <property type="entry name" value="Multidrug resistance protein D"/>
    <property type="match status" value="1"/>
</dbReference>
<feature type="transmembrane region" description="Helical" evidence="8">
    <location>
        <begin position="139"/>
        <end position="158"/>
    </location>
</feature>
<comment type="caution">
    <text evidence="10">The sequence shown here is derived from an EMBL/GenBank/DDBJ whole genome shotgun (WGS) entry which is preliminary data.</text>
</comment>
<keyword evidence="11" id="KW-1185">Reference proteome</keyword>
<feature type="transmembrane region" description="Helical" evidence="8">
    <location>
        <begin position="222"/>
        <end position="247"/>
    </location>
</feature>
<comment type="subcellular location">
    <subcellularLocation>
        <location evidence="1">Cell membrane</location>
        <topology evidence="1">Multi-pass membrane protein</topology>
    </subcellularLocation>
</comment>
<feature type="transmembrane region" description="Helical" evidence="8">
    <location>
        <begin position="349"/>
        <end position="373"/>
    </location>
</feature>
<keyword evidence="7 8" id="KW-0472">Membrane</keyword>
<gene>
    <name evidence="10" type="ORF">NVV95_14375</name>
</gene>
<dbReference type="Proteomes" id="UP001165580">
    <property type="component" value="Unassembled WGS sequence"/>
</dbReference>
<dbReference type="InterPro" id="IPR036259">
    <property type="entry name" value="MFS_trans_sf"/>
</dbReference>
<feature type="transmembrane region" description="Helical" evidence="8">
    <location>
        <begin position="259"/>
        <end position="277"/>
    </location>
</feature>
<feature type="transmembrane region" description="Helical" evidence="8">
    <location>
        <begin position="106"/>
        <end position="127"/>
    </location>
</feature>
<dbReference type="PANTHER" id="PTHR23502">
    <property type="entry name" value="MAJOR FACILITATOR SUPERFAMILY"/>
    <property type="match status" value="1"/>
</dbReference>
<feature type="transmembrane region" description="Helical" evidence="8">
    <location>
        <begin position="289"/>
        <end position="310"/>
    </location>
</feature>
<feature type="transmembrane region" description="Helical" evidence="8">
    <location>
        <begin position="81"/>
        <end position="100"/>
    </location>
</feature>
<dbReference type="PROSITE" id="PS50850">
    <property type="entry name" value="MFS"/>
    <property type="match status" value="1"/>
</dbReference>
<keyword evidence="5 8" id="KW-0812">Transmembrane</keyword>
<dbReference type="InterPro" id="IPR020846">
    <property type="entry name" value="MFS_dom"/>
</dbReference>
<evidence type="ECO:0000256" key="1">
    <source>
        <dbReference type="ARBA" id="ARBA00004651"/>
    </source>
</evidence>
<accession>A0ABT2GHU0</accession>
<dbReference type="InterPro" id="IPR011701">
    <property type="entry name" value="MFS"/>
</dbReference>
<dbReference type="RefSeq" id="WP_259487238.1">
    <property type="nucleotide sequence ID" value="NZ_JANTEZ010000005.1"/>
</dbReference>
<dbReference type="InterPro" id="IPR004812">
    <property type="entry name" value="Efflux_drug-R_Bcr/CmlA"/>
</dbReference>
<evidence type="ECO:0000256" key="5">
    <source>
        <dbReference type="ARBA" id="ARBA00022692"/>
    </source>
</evidence>
<dbReference type="Pfam" id="PF07690">
    <property type="entry name" value="MFS_1"/>
    <property type="match status" value="1"/>
</dbReference>
<feature type="transmembrane region" description="Helical" evidence="8">
    <location>
        <begin position="170"/>
        <end position="190"/>
    </location>
</feature>
<evidence type="ECO:0000313" key="10">
    <source>
        <dbReference type="EMBL" id="MCS5715733.1"/>
    </source>
</evidence>
<reference evidence="10" key="1">
    <citation type="submission" date="2022-08" db="EMBL/GenBank/DDBJ databases">
        <authorList>
            <person name="Deng Y."/>
            <person name="Han X.-F."/>
            <person name="Zhang Y.-Q."/>
        </authorList>
    </citation>
    <scope>NUCLEOTIDE SEQUENCE</scope>
    <source>
        <strain evidence="10">CPCC 205716</strain>
    </source>
</reference>
<evidence type="ECO:0000256" key="8">
    <source>
        <dbReference type="SAM" id="Phobius"/>
    </source>
</evidence>
<protein>
    <submittedName>
        <fullName evidence="10">Bcr/CflA family efflux MFS transporter</fullName>
    </submittedName>
</protein>
<feature type="transmembrane region" description="Helical" evidence="8">
    <location>
        <begin position="12"/>
        <end position="29"/>
    </location>
</feature>
<dbReference type="NCBIfam" id="TIGR00710">
    <property type="entry name" value="efflux_Bcr_CflA"/>
    <property type="match status" value="1"/>
</dbReference>
<dbReference type="EMBL" id="JANTEZ010000005">
    <property type="protein sequence ID" value="MCS5715733.1"/>
    <property type="molecule type" value="Genomic_DNA"/>
</dbReference>
<evidence type="ECO:0000256" key="4">
    <source>
        <dbReference type="ARBA" id="ARBA00022475"/>
    </source>
</evidence>
<proteinExistence type="inferred from homology"/>
<evidence type="ECO:0000313" key="11">
    <source>
        <dbReference type="Proteomes" id="UP001165580"/>
    </source>
</evidence>
<comment type="similarity">
    <text evidence="2">Belongs to the major facilitator superfamily. Bcr/CmlA family.</text>
</comment>
<feature type="transmembrane region" description="Helical" evidence="8">
    <location>
        <begin position="316"/>
        <end position="337"/>
    </location>
</feature>
<evidence type="ECO:0000256" key="2">
    <source>
        <dbReference type="ARBA" id="ARBA00006236"/>
    </source>
</evidence>
<keyword evidence="4" id="KW-1003">Cell membrane</keyword>
<feature type="domain" description="Major facilitator superfamily (MFS) profile" evidence="9">
    <location>
        <begin position="13"/>
        <end position="406"/>
    </location>
</feature>
<dbReference type="SUPFAM" id="SSF103473">
    <property type="entry name" value="MFS general substrate transporter"/>
    <property type="match status" value="1"/>
</dbReference>
<evidence type="ECO:0000256" key="3">
    <source>
        <dbReference type="ARBA" id="ARBA00022448"/>
    </source>
</evidence>
<feature type="transmembrane region" description="Helical" evidence="8">
    <location>
        <begin position="49"/>
        <end position="69"/>
    </location>
</feature>
<organism evidence="10 11">
    <name type="scientific">Herbiconiux gentiana</name>
    <dbReference type="NCBI Taxonomy" id="2970912"/>
    <lineage>
        <taxon>Bacteria</taxon>
        <taxon>Bacillati</taxon>
        <taxon>Actinomycetota</taxon>
        <taxon>Actinomycetes</taxon>
        <taxon>Micrococcales</taxon>
        <taxon>Microbacteriaceae</taxon>
        <taxon>Herbiconiux</taxon>
    </lineage>
</organism>
<dbReference type="PANTHER" id="PTHR23502:SF132">
    <property type="entry name" value="POLYAMINE TRANSPORTER 2-RELATED"/>
    <property type="match status" value="1"/>
</dbReference>
<feature type="transmembrane region" description="Helical" evidence="8">
    <location>
        <begin position="379"/>
        <end position="399"/>
    </location>
</feature>
<evidence type="ECO:0000256" key="7">
    <source>
        <dbReference type="ARBA" id="ARBA00023136"/>
    </source>
</evidence>